<accession>A0ABV6Y0Y6</accession>
<dbReference type="SMART" id="SM01008">
    <property type="entry name" value="Ald_Xan_dh_C"/>
    <property type="match status" value="1"/>
</dbReference>
<dbReference type="Pfam" id="PF20256">
    <property type="entry name" value="MoCoBD_2"/>
    <property type="match status" value="1"/>
</dbReference>
<organism evidence="3 4">
    <name type="scientific">Streptacidiphilus jeojiensis</name>
    <dbReference type="NCBI Taxonomy" id="3229225"/>
    <lineage>
        <taxon>Bacteria</taxon>
        <taxon>Bacillati</taxon>
        <taxon>Actinomycetota</taxon>
        <taxon>Actinomycetes</taxon>
        <taxon>Kitasatosporales</taxon>
        <taxon>Streptomycetaceae</taxon>
        <taxon>Streptacidiphilus</taxon>
    </lineage>
</organism>
<dbReference type="Pfam" id="PF02738">
    <property type="entry name" value="MoCoBD_1"/>
    <property type="match status" value="1"/>
</dbReference>
<dbReference type="PANTHER" id="PTHR11908:SF157">
    <property type="entry name" value="XANTHINE DEHYDROGENASE SUBUNIT D-RELATED"/>
    <property type="match status" value="1"/>
</dbReference>
<evidence type="ECO:0000259" key="2">
    <source>
        <dbReference type="SMART" id="SM01008"/>
    </source>
</evidence>
<evidence type="ECO:0000313" key="3">
    <source>
        <dbReference type="EMBL" id="MFC1444154.1"/>
    </source>
</evidence>
<sequence>MTLPSSSGDDNNLTAPGPGVRQGDPGSATGAALGGGTATAATTTATTVGGGTLTQPRIPAQVAERGEGADGTEAAEPVGLGTSPIRADALAKAMGTFPYAADLWAEGLLWGAVARSPYAHARILSIDYGPALAIPGVYAVVTAADLRLGPTGQPDGAPSGPIVQDRPVFAADVVRHFGEPVAAVAADHPDTARLAAAAITVAYEPLEPLTDPEAAFTAPPIHPDGNLFRHQPVRFGDPEVVGDVVVEGLYKVGRQDPAPIGAEAGLAVPRPDGGVELHVASTDPHGDRDRAAHCLGLEPDRVRLVVSGVPGATADREDVGFQVALGLLAIRTGHPVKMALTREESFLTHPHRHPALLRYRHHADAEGRLLKVEAQLLLDGGAYAEVSSEALAAAAAMAAGPYVVPHVFVDAWAVRTNNPPAGRMRGEGSLQTCFAYESQLDRLAAALDLDRLEIRRRNAMSTGDLLPTGQAVTCPAPVSELLDALAAEPLPPLPVDQPDDEWLLPGGPGGAGDPAAVRRGIGYAVGMVHILGAEGADEVSTASVRVSGSQASVMCTAVDTGTGFSTLARQIVQDVLGITDVYIAPVDTDQPPAGPSARGRQTWVSGGAVERAALMVRHQLLQPLAMQFGMSPELLTISDGKITSYDGVLGMPVLQALEGKDLWATAQCRPHPTEPLDSETGQGDAFVGLAFCAMRAVVDVDVELGTVRVVELAVAQDVGRALNPEQIEARIEAGATQGLGLALMEDLVSEGGRISNASFTRYRLPTSLDAPAIRVVALLEERDVVAPFGAKAVGAAPATVAPAAVAAAVRAATGRQVNRLPIPAEDVAG</sequence>
<dbReference type="SUPFAM" id="SSF56003">
    <property type="entry name" value="Molybdenum cofactor-binding domain"/>
    <property type="match status" value="1"/>
</dbReference>
<dbReference type="Proteomes" id="UP001592581">
    <property type="component" value="Unassembled WGS sequence"/>
</dbReference>
<gene>
    <name evidence="3" type="ORF">ABUW04_38570</name>
</gene>
<dbReference type="SUPFAM" id="SSF54665">
    <property type="entry name" value="CO dehydrogenase molybdoprotein N-domain-like"/>
    <property type="match status" value="1"/>
</dbReference>
<dbReference type="InterPro" id="IPR000674">
    <property type="entry name" value="Ald_Oxase/Xan_DH_a/b"/>
</dbReference>
<feature type="compositionally biased region" description="Polar residues" evidence="1">
    <location>
        <begin position="1"/>
        <end position="14"/>
    </location>
</feature>
<reference evidence="3 4" key="1">
    <citation type="submission" date="2024-06" db="EMBL/GenBank/DDBJ databases">
        <authorList>
            <person name="Lee S.D."/>
        </authorList>
    </citation>
    <scope>NUCLEOTIDE SEQUENCE [LARGE SCALE GENOMIC DNA]</scope>
    <source>
        <strain evidence="3 4">N1-10</strain>
    </source>
</reference>
<dbReference type="Gene3D" id="3.30.365.10">
    <property type="entry name" value="Aldehyde oxidase/xanthine dehydrogenase, molybdopterin binding domain"/>
    <property type="match status" value="4"/>
</dbReference>
<evidence type="ECO:0000313" key="4">
    <source>
        <dbReference type="Proteomes" id="UP001592581"/>
    </source>
</evidence>
<proteinExistence type="predicted"/>
<name>A0ABV6Y0Y6_9ACTN</name>
<comment type="caution">
    <text evidence="3">The sequence shown here is derived from an EMBL/GenBank/DDBJ whole genome shotgun (WGS) entry which is preliminary data.</text>
</comment>
<dbReference type="EMBL" id="JBEUKS010000022">
    <property type="protein sequence ID" value="MFC1444154.1"/>
    <property type="molecule type" value="Genomic_DNA"/>
</dbReference>
<keyword evidence="4" id="KW-1185">Reference proteome</keyword>
<dbReference type="InterPro" id="IPR046867">
    <property type="entry name" value="AldOxase/xan_DH_MoCoBD2"/>
</dbReference>
<dbReference type="InterPro" id="IPR008274">
    <property type="entry name" value="AldOxase/xan_DH_MoCoBD1"/>
</dbReference>
<protein>
    <submittedName>
        <fullName evidence="3">Xanthine dehydrogenase family protein molybdopterin-binding subunit</fullName>
    </submittedName>
</protein>
<dbReference type="InterPro" id="IPR016208">
    <property type="entry name" value="Ald_Oxase/xanthine_DH-like"/>
</dbReference>
<evidence type="ECO:0000256" key="1">
    <source>
        <dbReference type="SAM" id="MobiDB-lite"/>
    </source>
</evidence>
<dbReference type="Pfam" id="PF01315">
    <property type="entry name" value="Ald_Xan_dh_C"/>
    <property type="match status" value="1"/>
</dbReference>
<dbReference type="InterPro" id="IPR037165">
    <property type="entry name" value="AldOxase/xan_DH_Mopterin-bd_sf"/>
</dbReference>
<dbReference type="Gene3D" id="3.90.1170.50">
    <property type="entry name" value="Aldehyde oxidase/xanthine dehydrogenase, a/b hammerhead"/>
    <property type="match status" value="1"/>
</dbReference>
<dbReference type="PANTHER" id="PTHR11908">
    <property type="entry name" value="XANTHINE DEHYDROGENASE"/>
    <property type="match status" value="1"/>
</dbReference>
<feature type="domain" description="Aldehyde oxidase/xanthine dehydrogenase a/b hammerhead" evidence="2">
    <location>
        <begin position="94"/>
        <end position="207"/>
    </location>
</feature>
<feature type="region of interest" description="Disordered" evidence="1">
    <location>
        <begin position="1"/>
        <end position="37"/>
    </location>
</feature>
<dbReference type="InterPro" id="IPR036856">
    <property type="entry name" value="Ald_Oxase/Xan_DH_a/b_sf"/>
</dbReference>